<keyword evidence="2" id="KW-0812">Transmembrane</keyword>
<dbReference type="AlphaFoldDB" id="A0A194XRH9"/>
<feature type="region of interest" description="Disordered" evidence="1">
    <location>
        <begin position="194"/>
        <end position="231"/>
    </location>
</feature>
<sequence length="371" mass="38688">MKLDQLFLILILHTLTLSVSVSCSHIPALRTNTYHPPLLRARATTATTITSATPLQTALCGWLGGDPGQPWTCAVDGECVIATAKATNAVGCCVSGRCASFRTSCVPATAVCNSACSSNKENLICSNDAPLCATFTYPGDYTELRCVSSAPPTLQVAFTFSGFTTPLPLPRMLSTMTSCDSTGRCIPDLTIETQTPSSSKVTSTTPKTGTTKTSSSPGSTSTSGAPATSSSDTGAIVGGVVGGVAGVALIGGGLFLYYWRKKRSQRNAVMAAGSGAGVQSPYHSPQSGNAQPAERQSHHPHANGEQEVYGGVMKAELPTQFHEGGGGMGTEAVKVDEVPGPREAWEMDGVVRQDTPLMELEAHEMADRRPR</sequence>
<dbReference type="GeneID" id="28816349"/>
<dbReference type="PANTHER" id="PTHR16861">
    <property type="entry name" value="GLYCOPROTEIN 38"/>
    <property type="match status" value="1"/>
</dbReference>
<feature type="compositionally biased region" description="Basic and acidic residues" evidence="1">
    <location>
        <begin position="360"/>
        <end position="371"/>
    </location>
</feature>
<dbReference type="InParanoid" id="A0A194XRH9"/>
<evidence type="ECO:0000313" key="5">
    <source>
        <dbReference type="Proteomes" id="UP000070700"/>
    </source>
</evidence>
<name>A0A194XRH9_MOLSC</name>
<gene>
    <name evidence="4" type="ORF">LY89DRAFT_309916</name>
</gene>
<keyword evidence="2" id="KW-1133">Transmembrane helix</keyword>
<feature type="chain" id="PRO_5008268531" evidence="3">
    <location>
        <begin position="19"/>
        <end position="371"/>
    </location>
</feature>
<dbReference type="KEGG" id="psco:LY89DRAFT_309916"/>
<dbReference type="PANTHER" id="PTHR16861:SF7">
    <property type="entry name" value="MEMBRANE ANCHOR OPY2 N-TERMINAL DOMAIN-CONTAINING PROTEIN"/>
    <property type="match status" value="1"/>
</dbReference>
<accession>A0A194XRH9</accession>
<reference evidence="4 5" key="1">
    <citation type="submission" date="2015-10" db="EMBL/GenBank/DDBJ databases">
        <title>Full genome of DAOMC 229536 Phialocephala scopiformis, a fungal endophyte of spruce producing the potent anti-insectan compound rugulosin.</title>
        <authorList>
            <consortium name="DOE Joint Genome Institute"/>
            <person name="Walker A.K."/>
            <person name="Frasz S.L."/>
            <person name="Seifert K.A."/>
            <person name="Miller J.D."/>
            <person name="Mondo S.J."/>
            <person name="Labutti K."/>
            <person name="Lipzen A."/>
            <person name="Dockter R."/>
            <person name="Kennedy M."/>
            <person name="Grigoriev I.V."/>
            <person name="Spatafora J.W."/>
        </authorList>
    </citation>
    <scope>NUCLEOTIDE SEQUENCE [LARGE SCALE GENOMIC DNA]</scope>
    <source>
        <strain evidence="4 5">CBS 120377</strain>
    </source>
</reference>
<feature type="region of interest" description="Disordered" evidence="1">
    <location>
        <begin position="270"/>
        <end position="304"/>
    </location>
</feature>
<dbReference type="PROSITE" id="PS51257">
    <property type="entry name" value="PROKAR_LIPOPROTEIN"/>
    <property type="match status" value="1"/>
</dbReference>
<dbReference type="Proteomes" id="UP000070700">
    <property type="component" value="Unassembled WGS sequence"/>
</dbReference>
<evidence type="ECO:0000256" key="1">
    <source>
        <dbReference type="SAM" id="MobiDB-lite"/>
    </source>
</evidence>
<keyword evidence="3" id="KW-0732">Signal</keyword>
<dbReference type="OrthoDB" id="3561554at2759"/>
<protein>
    <submittedName>
        <fullName evidence="4">Uncharacterized protein</fullName>
    </submittedName>
</protein>
<keyword evidence="2" id="KW-0472">Membrane</keyword>
<evidence type="ECO:0000313" key="4">
    <source>
        <dbReference type="EMBL" id="KUJ22756.1"/>
    </source>
</evidence>
<evidence type="ECO:0000256" key="3">
    <source>
        <dbReference type="SAM" id="SignalP"/>
    </source>
</evidence>
<feature type="signal peptide" evidence="3">
    <location>
        <begin position="1"/>
        <end position="18"/>
    </location>
</feature>
<proteinExistence type="predicted"/>
<feature type="compositionally biased region" description="Polar residues" evidence="1">
    <location>
        <begin position="281"/>
        <end position="290"/>
    </location>
</feature>
<dbReference type="RefSeq" id="XP_018077111.1">
    <property type="nucleotide sequence ID" value="XM_018206623.1"/>
</dbReference>
<feature type="transmembrane region" description="Helical" evidence="2">
    <location>
        <begin position="235"/>
        <end position="259"/>
    </location>
</feature>
<keyword evidence="5" id="KW-1185">Reference proteome</keyword>
<evidence type="ECO:0000256" key="2">
    <source>
        <dbReference type="SAM" id="Phobius"/>
    </source>
</evidence>
<dbReference type="EMBL" id="KQ947406">
    <property type="protein sequence ID" value="KUJ22756.1"/>
    <property type="molecule type" value="Genomic_DNA"/>
</dbReference>
<feature type="region of interest" description="Disordered" evidence="1">
    <location>
        <begin position="346"/>
        <end position="371"/>
    </location>
</feature>
<organism evidence="4 5">
    <name type="scientific">Mollisia scopiformis</name>
    <name type="common">Conifer needle endophyte fungus</name>
    <name type="synonym">Phialocephala scopiformis</name>
    <dbReference type="NCBI Taxonomy" id="149040"/>
    <lineage>
        <taxon>Eukaryota</taxon>
        <taxon>Fungi</taxon>
        <taxon>Dikarya</taxon>
        <taxon>Ascomycota</taxon>
        <taxon>Pezizomycotina</taxon>
        <taxon>Leotiomycetes</taxon>
        <taxon>Helotiales</taxon>
        <taxon>Mollisiaceae</taxon>
        <taxon>Mollisia</taxon>
    </lineage>
</organism>